<protein>
    <recommendedName>
        <fullName evidence="6">Carbonyl reductase</fullName>
    </recommendedName>
</protein>
<dbReference type="SUPFAM" id="SSF51735">
    <property type="entry name" value="NAD(P)-binding Rossmann-fold domains"/>
    <property type="match status" value="1"/>
</dbReference>
<proteinExistence type="inferred from homology"/>
<keyword evidence="3" id="KW-0560">Oxidoreductase</keyword>
<dbReference type="InterPro" id="IPR002347">
    <property type="entry name" value="SDR_fam"/>
</dbReference>
<dbReference type="OMA" id="QVNCYTH"/>
<dbReference type="PANTHER" id="PTHR24320">
    <property type="entry name" value="RETINOL DEHYDROGENASE"/>
    <property type="match status" value="1"/>
</dbReference>
<dbReference type="InterPro" id="IPR036291">
    <property type="entry name" value="NAD(P)-bd_dom_sf"/>
</dbReference>
<organism evidence="4 5">
    <name type="scientific">Aspergillus carbonarius (strain ITEM 5010)</name>
    <dbReference type="NCBI Taxonomy" id="602072"/>
    <lineage>
        <taxon>Eukaryota</taxon>
        <taxon>Fungi</taxon>
        <taxon>Dikarya</taxon>
        <taxon>Ascomycota</taxon>
        <taxon>Pezizomycotina</taxon>
        <taxon>Eurotiomycetes</taxon>
        <taxon>Eurotiomycetidae</taxon>
        <taxon>Eurotiales</taxon>
        <taxon>Aspergillaceae</taxon>
        <taxon>Aspergillus</taxon>
        <taxon>Aspergillus subgen. Circumdati</taxon>
    </lineage>
</organism>
<dbReference type="AlphaFoldDB" id="A0A1R3RDM8"/>
<dbReference type="PANTHER" id="PTHR24320:SF252">
    <property type="entry name" value="DEHYDROGENASE_REDUCTASE FAMILY PROTEIN, PUTATIVE (AFU_ORTHOLOGUE AFUA_3G08550)-RELATED"/>
    <property type="match status" value="1"/>
</dbReference>
<dbReference type="VEuPathDB" id="FungiDB:ASPCADRAFT_399406"/>
<evidence type="ECO:0000313" key="4">
    <source>
        <dbReference type="EMBL" id="OOF92586.1"/>
    </source>
</evidence>
<comment type="similarity">
    <text evidence="1">Belongs to the short-chain dehydrogenases/reductases (SDR) family.</text>
</comment>
<dbReference type="STRING" id="602072.A0A1R3RDM8"/>
<dbReference type="Pfam" id="PF00106">
    <property type="entry name" value="adh_short"/>
    <property type="match status" value="1"/>
</dbReference>
<accession>A0A1R3RDM8</accession>
<dbReference type="Proteomes" id="UP000188318">
    <property type="component" value="Unassembled WGS sequence"/>
</dbReference>
<dbReference type="EMBL" id="KV907507">
    <property type="protein sequence ID" value="OOF92586.1"/>
    <property type="molecule type" value="Genomic_DNA"/>
</dbReference>
<evidence type="ECO:0000256" key="2">
    <source>
        <dbReference type="ARBA" id="ARBA00022857"/>
    </source>
</evidence>
<evidence type="ECO:0000256" key="1">
    <source>
        <dbReference type="ARBA" id="ARBA00006484"/>
    </source>
</evidence>
<evidence type="ECO:0000256" key="3">
    <source>
        <dbReference type="ARBA" id="ARBA00023002"/>
    </source>
</evidence>
<evidence type="ECO:0008006" key="6">
    <source>
        <dbReference type="Google" id="ProtNLM"/>
    </source>
</evidence>
<dbReference type="GO" id="GO:0016491">
    <property type="term" value="F:oxidoreductase activity"/>
    <property type="evidence" value="ECO:0007669"/>
    <property type="project" value="UniProtKB-KW"/>
</dbReference>
<dbReference type="Gene3D" id="3.40.50.720">
    <property type="entry name" value="NAD(P)-binding Rossmann-like Domain"/>
    <property type="match status" value="1"/>
</dbReference>
<evidence type="ECO:0000313" key="5">
    <source>
        <dbReference type="Proteomes" id="UP000188318"/>
    </source>
</evidence>
<dbReference type="OrthoDB" id="542013at2759"/>
<name>A0A1R3RDM8_ASPC5</name>
<reference evidence="5" key="1">
    <citation type="journal article" date="2017" name="Genome Biol.">
        <title>Comparative genomics reveals high biological diversity and specific adaptations in the industrially and medically important fungal genus Aspergillus.</title>
        <authorList>
            <person name="de Vries R.P."/>
            <person name="Riley R."/>
            <person name="Wiebenga A."/>
            <person name="Aguilar-Osorio G."/>
            <person name="Amillis S."/>
            <person name="Uchima C.A."/>
            <person name="Anderluh G."/>
            <person name="Asadollahi M."/>
            <person name="Askin M."/>
            <person name="Barry K."/>
            <person name="Battaglia E."/>
            <person name="Bayram O."/>
            <person name="Benocci T."/>
            <person name="Braus-Stromeyer S.A."/>
            <person name="Caldana C."/>
            <person name="Canovas D."/>
            <person name="Cerqueira G.C."/>
            <person name="Chen F."/>
            <person name="Chen W."/>
            <person name="Choi C."/>
            <person name="Clum A."/>
            <person name="Dos Santos R.A."/>
            <person name="Damasio A.R."/>
            <person name="Diallinas G."/>
            <person name="Emri T."/>
            <person name="Fekete E."/>
            <person name="Flipphi M."/>
            <person name="Freyberg S."/>
            <person name="Gallo A."/>
            <person name="Gournas C."/>
            <person name="Habgood R."/>
            <person name="Hainaut M."/>
            <person name="Harispe M.L."/>
            <person name="Henrissat B."/>
            <person name="Hilden K.S."/>
            <person name="Hope R."/>
            <person name="Hossain A."/>
            <person name="Karabika E."/>
            <person name="Karaffa L."/>
            <person name="Karanyi Z."/>
            <person name="Krasevec N."/>
            <person name="Kuo A."/>
            <person name="Kusch H."/>
            <person name="LaButti K."/>
            <person name="Lagendijk E.L."/>
            <person name="Lapidus A."/>
            <person name="Levasseur A."/>
            <person name="Lindquist E."/>
            <person name="Lipzen A."/>
            <person name="Logrieco A.F."/>
            <person name="MacCabe A."/>
            <person name="Maekelae M.R."/>
            <person name="Malavazi I."/>
            <person name="Melin P."/>
            <person name="Meyer V."/>
            <person name="Mielnichuk N."/>
            <person name="Miskei M."/>
            <person name="Molnar A.P."/>
            <person name="Mule G."/>
            <person name="Ngan C.Y."/>
            <person name="Orejas M."/>
            <person name="Orosz E."/>
            <person name="Ouedraogo J.P."/>
            <person name="Overkamp K.M."/>
            <person name="Park H.-S."/>
            <person name="Perrone G."/>
            <person name="Piumi F."/>
            <person name="Punt P.J."/>
            <person name="Ram A.F."/>
            <person name="Ramon A."/>
            <person name="Rauscher S."/>
            <person name="Record E."/>
            <person name="Riano-Pachon D.M."/>
            <person name="Robert V."/>
            <person name="Roehrig J."/>
            <person name="Ruller R."/>
            <person name="Salamov A."/>
            <person name="Salih N.S."/>
            <person name="Samson R.A."/>
            <person name="Sandor E."/>
            <person name="Sanguinetti M."/>
            <person name="Schuetze T."/>
            <person name="Sepcic K."/>
            <person name="Shelest E."/>
            <person name="Sherlock G."/>
            <person name="Sophianopoulou V."/>
            <person name="Squina F.M."/>
            <person name="Sun H."/>
            <person name="Susca A."/>
            <person name="Todd R.B."/>
            <person name="Tsang A."/>
            <person name="Unkles S.E."/>
            <person name="van de Wiele N."/>
            <person name="van Rossen-Uffink D."/>
            <person name="Oliveira J.V."/>
            <person name="Vesth T.C."/>
            <person name="Visser J."/>
            <person name="Yu J.-H."/>
            <person name="Zhou M."/>
            <person name="Andersen M.R."/>
            <person name="Archer D.B."/>
            <person name="Baker S.E."/>
            <person name="Benoit I."/>
            <person name="Brakhage A.A."/>
            <person name="Braus G.H."/>
            <person name="Fischer R."/>
            <person name="Frisvad J.C."/>
            <person name="Goldman G.H."/>
            <person name="Houbraken J."/>
            <person name="Oakley B."/>
            <person name="Pocsi I."/>
            <person name="Scazzocchio C."/>
            <person name="Seiboth B."/>
            <person name="vanKuyk P.A."/>
            <person name="Wortman J."/>
            <person name="Dyer P.S."/>
            <person name="Grigoriev I.V."/>
        </authorList>
    </citation>
    <scope>NUCLEOTIDE SEQUENCE [LARGE SCALE GENOMIC DNA]</scope>
    <source>
        <strain evidence="5">ITEM 5010</strain>
    </source>
</reference>
<sequence length="328" mass="36545">MGQPVIPPTPPGTTLEGKTCLITGANTGIGFETARQMLTLKACRVIITARDKSKGQAAVAALLQDPEVVVANPSARIDMFHLDLDDYQSGLSLCEQVRKEVPELDVLLCNGGMNIMNYQKSKNGHEQVMQVNCYTHFLIVLELLPLLQATAAKRKNPSRVTFVGSGTQYHHTLNKVPLGDSENILSHYDDMHIYQGLQRYSDSKLVVNAFVRRLAMIVPDSEIIVNNFCPGLIEATGLDREIPRWLKIIMYVYRRTSSRPLKHAGWTAIYATAVSGRETHGKFMQSNKIDPGPPFLNEPAGNDFIERLWKDFVTDVAPLDPNLRLFAN</sequence>
<dbReference type="PRINTS" id="PR00081">
    <property type="entry name" value="GDHRDH"/>
</dbReference>
<keyword evidence="2" id="KW-0521">NADP</keyword>
<keyword evidence="5" id="KW-1185">Reference proteome</keyword>
<gene>
    <name evidence="4" type="ORF">ASPCADRAFT_399406</name>
</gene>